<dbReference type="EMBL" id="KX683423">
    <property type="protein sequence ID" value="AOT25451.1"/>
    <property type="molecule type" value="Genomic_DNA"/>
</dbReference>
<dbReference type="Proteomes" id="UP000226245">
    <property type="component" value="Segment"/>
</dbReference>
<proteinExistence type="predicted"/>
<dbReference type="Pfam" id="PF17463">
    <property type="entry name" value="GP79"/>
    <property type="match status" value="1"/>
</dbReference>
<reference evidence="1 2" key="1">
    <citation type="submission" date="2016-08" db="EMBL/GenBank/DDBJ databases">
        <authorList>
            <person name="DeLong Z."/>
            <person name="DeVault B."/>
            <person name="Huffman J."/>
            <person name="Scuttaro V."/>
            <person name="Woodford M."/>
            <person name="Washington J.M."/>
            <person name="Klyczek K."/>
            <person name="Garlena R.A."/>
            <person name="Russell D.A."/>
            <person name="Pope W.H."/>
            <person name="Jacobs-Sera D."/>
            <person name="Hendrix R.W."/>
            <person name="Hatfull G.F."/>
        </authorList>
    </citation>
    <scope>NUCLEOTIDE SEQUENCE [LARGE SCALE GENOMIC DNA]</scope>
</reference>
<organism evidence="1 2">
    <name type="scientific">Mycobacterium phage BabyRay</name>
    <dbReference type="NCBI Taxonomy" id="1897486"/>
    <lineage>
        <taxon>Viruses</taxon>
        <taxon>Duplodnaviria</taxon>
        <taxon>Heunggongvirae</taxon>
        <taxon>Uroviricota</taxon>
        <taxon>Caudoviricetes</taxon>
        <taxon>Veracruzvirus</taxon>
        <taxon>Veracruzvirus babyboy</taxon>
    </lineage>
</organism>
<dbReference type="InterPro" id="IPR035353">
    <property type="entry name" value="Gp79"/>
</dbReference>
<keyword evidence="2" id="KW-1185">Reference proteome</keyword>
<accession>A0A1D8EW41</accession>
<sequence length="69" mass="7350">MKRNLTIAIARVLIAGTAIAGLGLAAEASAEPLLPQDEFPCQEDEVLGYAPEFGPHHVGCIHIDALREE</sequence>
<evidence type="ECO:0000313" key="1">
    <source>
        <dbReference type="EMBL" id="AOT25451.1"/>
    </source>
</evidence>
<evidence type="ECO:0000313" key="2">
    <source>
        <dbReference type="Proteomes" id="UP000226245"/>
    </source>
</evidence>
<name>A0A1D8EW41_9CAUD</name>
<protein>
    <submittedName>
        <fullName evidence="1">Uncharacterized protein</fullName>
    </submittedName>
</protein>
<gene>
    <name evidence="1" type="ORF">SEA_BABYRAY_87</name>
</gene>